<reference evidence="1 2" key="2">
    <citation type="journal article" date="2012" name="Stand. Genomic Sci.">
        <title>Complete genome sequence of the thermophilic sulfate-reducing ocean bacterium Thermodesulfatator indicus type strain (CIR29812(T)).</title>
        <authorList>
            <person name="Anderson I."/>
            <person name="Saunders E."/>
            <person name="Lapidus A."/>
            <person name="Nolan M."/>
            <person name="Lucas S."/>
            <person name="Tice H."/>
            <person name="Del Rio T.G."/>
            <person name="Cheng J.F."/>
            <person name="Han C."/>
            <person name="Tapia R."/>
            <person name="Goodwin L.A."/>
            <person name="Pitluck S."/>
            <person name="Liolios K."/>
            <person name="Mavromatis K."/>
            <person name="Pagani I."/>
            <person name="Ivanova N."/>
            <person name="Mikhailova N."/>
            <person name="Pati A."/>
            <person name="Chen A."/>
            <person name="Palaniappan K."/>
            <person name="Land M."/>
            <person name="Hauser L."/>
            <person name="Jeffries C.D."/>
            <person name="Chang Y.J."/>
            <person name="Brambilla E.M."/>
            <person name="Rohde M."/>
            <person name="Spring S."/>
            <person name="Goker M."/>
            <person name="Detter J.C."/>
            <person name="Woyke T."/>
            <person name="Bristow J."/>
            <person name="Eisen J.A."/>
            <person name="Markowitz V."/>
            <person name="Hugenholtz P."/>
            <person name="Kyrpides N.C."/>
            <person name="Klenk H.P."/>
        </authorList>
    </citation>
    <scope>NUCLEOTIDE SEQUENCE [LARGE SCALE GENOMIC DNA]</scope>
    <source>
        <strain evidence="2">DSM 15286 / JCM 11887 / CIR29812</strain>
    </source>
</reference>
<dbReference type="OrthoDB" id="146626at2"/>
<accession>F8ABK2</accession>
<dbReference type="eggNOG" id="ENOG5031C4U">
    <property type="taxonomic scope" value="Bacteria"/>
</dbReference>
<dbReference type="InterPro" id="IPR017853">
    <property type="entry name" value="GH"/>
</dbReference>
<sequence>MTRNDSPKIVICFVVPVILFFLITTSLAKAQSKFGFPETTNKIAIFADQLPSYMTEARARFAATHYVGSQKLTLGITKRLRKYNPKFVVLHYHLAIWQQQPKHQFIIDGKRWGNDWDFVNKHEDWFWHNEKGKRVRSKIDGKYLMNIMNPEFRKYWKKSIARQIIAGEYQGVFLDSASPALLPWETAWADPRLARKAACSRRFEELNGLTWCEAYEIFMADLTGFMEFLGFATLPNIGALFTTWDKTDYYTTASGAFMEHAFQTRNAKDWKMAMDRTLKLINRDKIVIFQSYLKRDADYKTRMYYLGCYLLIKGRYSYLNYFAKSIFSWYPEWDLKLGKPIEPVKSIKDLERGKNLYCRKYEKGEVCVNISRKDKVVNFKQPVFRVIPQGGGPVSKDGKIDGMLMFEKGQKFVLKPWEGLVVVYDERKTKKMELGSL</sequence>
<dbReference type="PaxDb" id="667014-Thein_1741"/>
<dbReference type="InterPro" id="IPR029455">
    <property type="entry name" value="GHL15"/>
</dbReference>
<protein>
    <submittedName>
        <fullName evidence="1">Uncharacterized protein</fullName>
    </submittedName>
</protein>
<name>F8ABK2_THEID</name>
<gene>
    <name evidence="1" type="ordered locus">Thein_1741</name>
</gene>
<dbReference type="EMBL" id="CP002683">
    <property type="protein sequence ID" value="AEH45599.1"/>
    <property type="molecule type" value="Genomic_DNA"/>
</dbReference>
<reference evidence="2" key="1">
    <citation type="submission" date="2011-04" db="EMBL/GenBank/DDBJ databases">
        <title>The complete genome of Thermodesulfatator indicus DSM 15286.</title>
        <authorList>
            <person name="Lucas S."/>
            <person name="Copeland A."/>
            <person name="Lapidus A."/>
            <person name="Bruce D."/>
            <person name="Goodwin L."/>
            <person name="Pitluck S."/>
            <person name="Peters L."/>
            <person name="Kyrpides N."/>
            <person name="Mavromatis K."/>
            <person name="Pagani I."/>
            <person name="Ivanova N."/>
            <person name="Saunders L."/>
            <person name="Detter J.C."/>
            <person name="Tapia R."/>
            <person name="Han C."/>
            <person name="Land M."/>
            <person name="Hauser L."/>
            <person name="Markowitz V."/>
            <person name="Cheng J.-F."/>
            <person name="Hugenholtz P."/>
            <person name="Woyke T."/>
            <person name="Wu D."/>
            <person name="Spring S."/>
            <person name="Schroeder M."/>
            <person name="Brambilla E."/>
            <person name="Klenk H.-P."/>
            <person name="Eisen J.A."/>
        </authorList>
    </citation>
    <scope>NUCLEOTIDE SEQUENCE [LARGE SCALE GENOMIC DNA]</scope>
    <source>
        <strain evidence="2">DSM 15286 / JCM 11887 / CIR29812</strain>
    </source>
</reference>
<dbReference type="STRING" id="667014.Thein_1741"/>
<dbReference type="KEGG" id="tid:Thein_1741"/>
<dbReference type="Proteomes" id="UP000006793">
    <property type="component" value="Chromosome"/>
</dbReference>
<dbReference type="HOGENOM" id="CLU_626893_0_0_0"/>
<dbReference type="SUPFAM" id="SSF51445">
    <property type="entry name" value="(Trans)glycosidases"/>
    <property type="match status" value="1"/>
</dbReference>
<dbReference type="Pfam" id="PF14885">
    <property type="entry name" value="GHL15"/>
    <property type="match status" value="1"/>
</dbReference>
<proteinExistence type="predicted"/>
<dbReference type="AlphaFoldDB" id="F8ABK2"/>
<dbReference type="RefSeq" id="WP_013908340.1">
    <property type="nucleotide sequence ID" value="NC_015681.1"/>
</dbReference>
<keyword evidence="2" id="KW-1185">Reference proteome</keyword>
<dbReference type="InParanoid" id="F8ABK2"/>
<evidence type="ECO:0000313" key="1">
    <source>
        <dbReference type="EMBL" id="AEH45599.1"/>
    </source>
</evidence>
<organism evidence="1 2">
    <name type="scientific">Thermodesulfatator indicus (strain DSM 15286 / JCM 11887 / CIR29812)</name>
    <dbReference type="NCBI Taxonomy" id="667014"/>
    <lineage>
        <taxon>Bacteria</taxon>
        <taxon>Pseudomonadati</taxon>
        <taxon>Thermodesulfobacteriota</taxon>
        <taxon>Thermodesulfobacteria</taxon>
        <taxon>Thermodesulfobacteriales</taxon>
        <taxon>Thermodesulfatatoraceae</taxon>
        <taxon>Thermodesulfatator</taxon>
    </lineage>
</organism>
<evidence type="ECO:0000313" key="2">
    <source>
        <dbReference type="Proteomes" id="UP000006793"/>
    </source>
</evidence>